<keyword evidence="3" id="KW-0221">Differentiation</keyword>
<organism evidence="10 11">
    <name type="scientific">Homarus americanus</name>
    <name type="common">American lobster</name>
    <dbReference type="NCBI Taxonomy" id="6706"/>
    <lineage>
        <taxon>Eukaryota</taxon>
        <taxon>Metazoa</taxon>
        <taxon>Ecdysozoa</taxon>
        <taxon>Arthropoda</taxon>
        <taxon>Crustacea</taxon>
        <taxon>Multicrustacea</taxon>
        <taxon>Malacostraca</taxon>
        <taxon>Eumalacostraca</taxon>
        <taxon>Eucarida</taxon>
        <taxon>Decapoda</taxon>
        <taxon>Pleocyemata</taxon>
        <taxon>Astacidea</taxon>
        <taxon>Nephropoidea</taxon>
        <taxon>Nephropidae</taxon>
        <taxon>Homarus</taxon>
    </lineage>
</organism>
<dbReference type="CDD" id="cd19715">
    <property type="entry name" value="bHLH_TS_amos_like"/>
    <property type="match status" value="1"/>
</dbReference>
<dbReference type="FunFam" id="4.10.280.10:FF:000025">
    <property type="entry name" value="protein atonal homolog 7"/>
    <property type="match status" value="1"/>
</dbReference>
<dbReference type="InterPro" id="IPR011598">
    <property type="entry name" value="bHLH_dom"/>
</dbReference>
<reference evidence="10" key="1">
    <citation type="journal article" date="2021" name="Sci. Adv.">
        <title>The American lobster genome reveals insights on longevity, neural, and immune adaptations.</title>
        <authorList>
            <person name="Polinski J.M."/>
            <person name="Zimin A.V."/>
            <person name="Clark K.F."/>
            <person name="Kohn A.B."/>
            <person name="Sadowski N."/>
            <person name="Timp W."/>
            <person name="Ptitsyn A."/>
            <person name="Khanna P."/>
            <person name="Romanova D.Y."/>
            <person name="Williams P."/>
            <person name="Greenwood S.J."/>
            <person name="Moroz L.L."/>
            <person name="Walt D.R."/>
            <person name="Bodnar A.G."/>
        </authorList>
    </citation>
    <scope>NUCLEOTIDE SEQUENCE</scope>
    <source>
        <strain evidence="10">GMGI-L3</strain>
    </source>
</reference>
<dbReference type="PANTHER" id="PTHR19290">
    <property type="entry name" value="BASIC HELIX-LOOP-HELIX PROTEIN NEUROGENIN-RELATED"/>
    <property type="match status" value="1"/>
</dbReference>
<dbReference type="GO" id="GO:0046982">
    <property type="term" value="F:protein heterodimerization activity"/>
    <property type="evidence" value="ECO:0007669"/>
    <property type="project" value="UniProtKB-ARBA"/>
</dbReference>
<dbReference type="GO" id="GO:0070888">
    <property type="term" value="F:E-box binding"/>
    <property type="evidence" value="ECO:0007669"/>
    <property type="project" value="TreeGrafter"/>
</dbReference>
<feature type="compositionally biased region" description="Low complexity" evidence="8">
    <location>
        <begin position="46"/>
        <end position="57"/>
    </location>
</feature>
<feature type="region of interest" description="Disordered" evidence="8">
    <location>
        <begin position="98"/>
        <end position="129"/>
    </location>
</feature>
<keyword evidence="6" id="KW-0804">Transcription</keyword>
<dbReference type="InterPro" id="IPR050359">
    <property type="entry name" value="bHLH_transcription_factors"/>
</dbReference>
<dbReference type="PROSITE" id="PS50888">
    <property type="entry name" value="BHLH"/>
    <property type="match status" value="1"/>
</dbReference>
<dbReference type="PANTHER" id="PTHR19290:SF162">
    <property type="entry name" value="TRANSCRIPTION FACTOR ATOH7"/>
    <property type="match status" value="1"/>
</dbReference>
<accession>A0A8J5T7K6</accession>
<gene>
    <name evidence="10" type="primary">amos-L2</name>
    <name evidence="10" type="ORF">Hamer_G017986</name>
</gene>
<dbReference type="OrthoDB" id="6161578at2759"/>
<dbReference type="GO" id="GO:0016360">
    <property type="term" value="P:sensory organ precursor cell fate determination"/>
    <property type="evidence" value="ECO:0007669"/>
    <property type="project" value="UniProtKB-ARBA"/>
</dbReference>
<comment type="caution">
    <text evidence="10">The sequence shown here is derived from an EMBL/GenBank/DDBJ whole genome shotgun (WGS) entry which is preliminary data.</text>
</comment>
<dbReference type="SMART" id="SM00353">
    <property type="entry name" value="HLH"/>
    <property type="match status" value="1"/>
</dbReference>
<comment type="subcellular location">
    <subcellularLocation>
        <location evidence="1">Nucleus</location>
    </subcellularLocation>
</comment>
<evidence type="ECO:0000256" key="4">
    <source>
        <dbReference type="ARBA" id="ARBA00022902"/>
    </source>
</evidence>
<evidence type="ECO:0000313" key="11">
    <source>
        <dbReference type="Proteomes" id="UP000747542"/>
    </source>
</evidence>
<dbReference type="Pfam" id="PF00010">
    <property type="entry name" value="HLH"/>
    <property type="match status" value="1"/>
</dbReference>
<evidence type="ECO:0000259" key="9">
    <source>
        <dbReference type="PROSITE" id="PS50888"/>
    </source>
</evidence>
<sequence length="262" mass="29329">MALDTRVFRWTNPSSFSDLCTDDFNGIVGSDLRQGEYLDAYSDGCDTPSASPGSDDAPPSPANQHCPHNLNTSTPVYTDLTTPTSNAFTSTNYYSDGRNYFNGSEPPGGQAFQPTPEFQGPTTLASENNNAFTPVNYENFWPSGGAPQNTQSMVPSAYQPMAPHKLEIRTETLVHNQGIFDRKPLRIRRRQPKFVNGEVKKKRRIQANARERRRMNGLNDAFERLREVVPALGNDRKLSKFETLQMAQTYITALAELLKRDT</sequence>
<evidence type="ECO:0000256" key="3">
    <source>
        <dbReference type="ARBA" id="ARBA00022782"/>
    </source>
</evidence>
<dbReference type="AlphaFoldDB" id="A0A8J5T7K6"/>
<evidence type="ECO:0000256" key="5">
    <source>
        <dbReference type="ARBA" id="ARBA00023015"/>
    </source>
</evidence>
<dbReference type="GO" id="GO:0005634">
    <property type="term" value="C:nucleus"/>
    <property type="evidence" value="ECO:0007669"/>
    <property type="project" value="UniProtKB-SubCell"/>
</dbReference>
<name>A0A8J5T7K6_HOMAM</name>
<feature type="compositionally biased region" description="Polar residues" evidence="8">
    <location>
        <begin position="69"/>
        <end position="82"/>
    </location>
</feature>
<evidence type="ECO:0000256" key="1">
    <source>
        <dbReference type="ARBA" id="ARBA00004123"/>
    </source>
</evidence>
<dbReference type="EMBL" id="JAHLQT010009070">
    <property type="protein sequence ID" value="KAG7173699.1"/>
    <property type="molecule type" value="Genomic_DNA"/>
</dbReference>
<feature type="domain" description="BHLH" evidence="9">
    <location>
        <begin position="202"/>
        <end position="254"/>
    </location>
</feature>
<evidence type="ECO:0000313" key="10">
    <source>
        <dbReference type="EMBL" id="KAG7173699.1"/>
    </source>
</evidence>
<keyword evidence="4" id="KW-0524">Neurogenesis</keyword>
<evidence type="ECO:0000256" key="8">
    <source>
        <dbReference type="SAM" id="MobiDB-lite"/>
    </source>
</evidence>
<keyword evidence="5" id="KW-0805">Transcription regulation</keyword>
<feature type="compositionally biased region" description="Polar residues" evidence="8">
    <location>
        <begin position="120"/>
        <end position="129"/>
    </location>
</feature>
<proteinExistence type="predicted"/>
<keyword evidence="11" id="KW-1185">Reference proteome</keyword>
<evidence type="ECO:0000256" key="2">
    <source>
        <dbReference type="ARBA" id="ARBA00022473"/>
    </source>
</evidence>
<protein>
    <submittedName>
        <fullName evidence="10">Basic helix-loop-helix transcription factor amos-like 2</fullName>
    </submittedName>
</protein>
<keyword evidence="7" id="KW-0539">Nucleus</keyword>
<keyword evidence="2" id="KW-0217">Developmental protein</keyword>
<dbReference type="GO" id="GO:0061564">
    <property type="term" value="P:axon development"/>
    <property type="evidence" value="ECO:0007669"/>
    <property type="project" value="TreeGrafter"/>
</dbReference>
<dbReference type="Proteomes" id="UP000747542">
    <property type="component" value="Unassembled WGS sequence"/>
</dbReference>
<dbReference type="GO" id="GO:0000981">
    <property type="term" value="F:DNA-binding transcription factor activity, RNA polymerase II-specific"/>
    <property type="evidence" value="ECO:0007669"/>
    <property type="project" value="TreeGrafter"/>
</dbReference>
<evidence type="ECO:0000256" key="6">
    <source>
        <dbReference type="ARBA" id="ARBA00023163"/>
    </source>
</evidence>
<dbReference type="GO" id="GO:0045944">
    <property type="term" value="P:positive regulation of transcription by RNA polymerase II"/>
    <property type="evidence" value="ECO:0007669"/>
    <property type="project" value="TreeGrafter"/>
</dbReference>
<feature type="region of interest" description="Disordered" evidence="8">
    <location>
        <begin position="40"/>
        <end position="82"/>
    </location>
</feature>
<evidence type="ECO:0000256" key="7">
    <source>
        <dbReference type="ARBA" id="ARBA00023242"/>
    </source>
</evidence>